<reference evidence="2" key="1">
    <citation type="journal article" date="2022" name="Mol. Ecol. Resour.">
        <title>The genomes of chicory, endive, great burdock and yacon provide insights into Asteraceae palaeo-polyploidization history and plant inulin production.</title>
        <authorList>
            <person name="Fan W."/>
            <person name="Wang S."/>
            <person name="Wang H."/>
            <person name="Wang A."/>
            <person name="Jiang F."/>
            <person name="Liu H."/>
            <person name="Zhao H."/>
            <person name="Xu D."/>
            <person name="Zhang Y."/>
        </authorList>
    </citation>
    <scope>NUCLEOTIDE SEQUENCE [LARGE SCALE GENOMIC DNA]</scope>
    <source>
        <strain evidence="2">cv. Punajuju</strain>
    </source>
</reference>
<name>A0ACB9F462_CICIN</name>
<proteinExistence type="predicted"/>
<comment type="caution">
    <text evidence="1">The sequence shown here is derived from an EMBL/GenBank/DDBJ whole genome shotgun (WGS) entry which is preliminary data.</text>
</comment>
<evidence type="ECO:0000313" key="2">
    <source>
        <dbReference type="Proteomes" id="UP001055811"/>
    </source>
</evidence>
<accession>A0ACB9F462</accession>
<gene>
    <name evidence="1" type="ORF">L2E82_15730</name>
</gene>
<dbReference type="EMBL" id="CM042011">
    <property type="protein sequence ID" value="KAI3765688.1"/>
    <property type="molecule type" value="Genomic_DNA"/>
</dbReference>
<evidence type="ECO:0000313" key="1">
    <source>
        <dbReference type="EMBL" id="KAI3765688.1"/>
    </source>
</evidence>
<protein>
    <submittedName>
        <fullName evidence="1">Uncharacterized protein</fullName>
    </submittedName>
</protein>
<sequence>MIEIRKYHSIDSEIRISSGAGGVKKPHRYRLEQLQCENHKVPEHRERVREIAPWISPGIVEGNCTMDDRILICRDIYTYNNPNPKLSCNASIATYRLLLPLAHITPPYVLCQASSPSPDSIRGHLR</sequence>
<reference evidence="1 2" key="2">
    <citation type="journal article" date="2022" name="Mol. Ecol. Resour.">
        <title>The genomes of chicory, endive, great burdock and yacon provide insights into Asteraceae paleo-polyploidization history and plant inulin production.</title>
        <authorList>
            <person name="Fan W."/>
            <person name="Wang S."/>
            <person name="Wang H."/>
            <person name="Wang A."/>
            <person name="Jiang F."/>
            <person name="Liu H."/>
            <person name="Zhao H."/>
            <person name="Xu D."/>
            <person name="Zhang Y."/>
        </authorList>
    </citation>
    <scope>NUCLEOTIDE SEQUENCE [LARGE SCALE GENOMIC DNA]</scope>
    <source>
        <strain evidence="2">cv. Punajuju</strain>
        <tissue evidence="1">Leaves</tissue>
    </source>
</reference>
<organism evidence="1 2">
    <name type="scientific">Cichorium intybus</name>
    <name type="common">Chicory</name>
    <dbReference type="NCBI Taxonomy" id="13427"/>
    <lineage>
        <taxon>Eukaryota</taxon>
        <taxon>Viridiplantae</taxon>
        <taxon>Streptophyta</taxon>
        <taxon>Embryophyta</taxon>
        <taxon>Tracheophyta</taxon>
        <taxon>Spermatophyta</taxon>
        <taxon>Magnoliopsida</taxon>
        <taxon>eudicotyledons</taxon>
        <taxon>Gunneridae</taxon>
        <taxon>Pentapetalae</taxon>
        <taxon>asterids</taxon>
        <taxon>campanulids</taxon>
        <taxon>Asterales</taxon>
        <taxon>Asteraceae</taxon>
        <taxon>Cichorioideae</taxon>
        <taxon>Cichorieae</taxon>
        <taxon>Cichoriinae</taxon>
        <taxon>Cichorium</taxon>
    </lineage>
</organism>
<keyword evidence="2" id="KW-1185">Reference proteome</keyword>
<dbReference type="Proteomes" id="UP001055811">
    <property type="component" value="Linkage Group LG03"/>
</dbReference>